<evidence type="ECO:0000313" key="3">
    <source>
        <dbReference type="Proteomes" id="UP001202248"/>
    </source>
</evidence>
<accession>A0ABS9SHB9</accession>
<proteinExistence type="predicted"/>
<evidence type="ECO:0000313" key="2">
    <source>
        <dbReference type="EMBL" id="MCH5597766.1"/>
    </source>
</evidence>
<name>A0ABS9SHB9_9BACT</name>
<dbReference type="NCBIfam" id="TIGR03455">
    <property type="entry name" value="HisG_C-term"/>
    <property type="match status" value="1"/>
</dbReference>
<dbReference type="EMBL" id="JAKWBL010000001">
    <property type="protein sequence ID" value="MCH5597766.1"/>
    <property type="molecule type" value="Genomic_DNA"/>
</dbReference>
<dbReference type="InterPro" id="IPR013115">
    <property type="entry name" value="HisG_C"/>
</dbReference>
<comment type="caution">
    <text evidence="2">The sequence shown here is derived from an EMBL/GenBank/DDBJ whole genome shotgun (WGS) entry which is preliminary data.</text>
</comment>
<feature type="domain" description="Histidine biosynthesis HisG C-terminal" evidence="1">
    <location>
        <begin position="1"/>
        <end position="48"/>
    </location>
</feature>
<dbReference type="InterPro" id="IPR015867">
    <property type="entry name" value="N-reg_PII/ATP_PRibTrfase_C"/>
</dbReference>
<keyword evidence="3" id="KW-1185">Reference proteome</keyword>
<sequence length="51" mass="5571">MNSPTIVPLAQEGWSSIHSVIGENDFWNVIEKLKAAGAQGILILPIEKIIE</sequence>
<evidence type="ECO:0000259" key="1">
    <source>
        <dbReference type="Pfam" id="PF08029"/>
    </source>
</evidence>
<dbReference type="Pfam" id="PF08029">
    <property type="entry name" value="HisG_C"/>
    <property type="match status" value="1"/>
</dbReference>
<organism evidence="2 3">
    <name type="scientific">Niabella ginsengisoli</name>
    <dbReference type="NCBI Taxonomy" id="522298"/>
    <lineage>
        <taxon>Bacteria</taxon>
        <taxon>Pseudomonadati</taxon>
        <taxon>Bacteroidota</taxon>
        <taxon>Chitinophagia</taxon>
        <taxon>Chitinophagales</taxon>
        <taxon>Chitinophagaceae</taxon>
        <taxon>Niabella</taxon>
    </lineage>
</organism>
<dbReference type="SUPFAM" id="SSF54913">
    <property type="entry name" value="GlnB-like"/>
    <property type="match status" value="1"/>
</dbReference>
<gene>
    <name evidence="2" type="ORF">MKP09_07525</name>
</gene>
<dbReference type="Gene3D" id="3.30.70.120">
    <property type="match status" value="1"/>
</dbReference>
<reference evidence="2 3" key="1">
    <citation type="submission" date="2022-02" db="EMBL/GenBank/DDBJ databases">
        <authorList>
            <person name="Min J."/>
        </authorList>
    </citation>
    <scope>NUCLEOTIDE SEQUENCE [LARGE SCALE GENOMIC DNA]</scope>
    <source>
        <strain evidence="2 3">GR10-1</strain>
    </source>
</reference>
<dbReference type="InterPro" id="IPR011322">
    <property type="entry name" value="N-reg_PII-like_a/b"/>
</dbReference>
<protein>
    <recommendedName>
        <fullName evidence="1">Histidine biosynthesis HisG C-terminal domain-containing protein</fullName>
    </recommendedName>
</protein>
<dbReference type="Proteomes" id="UP001202248">
    <property type="component" value="Unassembled WGS sequence"/>
</dbReference>